<dbReference type="SUPFAM" id="SSF110710">
    <property type="entry name" value="TTHA0583/YokD-like"/>
    <property type="match status" value="1"/>
</dbReference>
<dbReference type="InterPro" id="IPR003679">
    <property type="entry name" value="Amioglycoside_AcTrfase"/>
</dbReference>
<dbReference type="Pfam" id="PF02522">
    <property type="entry name" value="Antibiotic_NAT"/>
    <property type="match status" value="1"/>
</dbReference>
<dbReference type="STRING" id="1862672.BO225_01255"/>
<dbReference type="Proteomes" id="UP000186705">
    <property type="component" value="Unassembled WGS sequence"/>
</dbReference>
<comment type="similarity">
    <text evidence="1 4">Belongs to the antibiotic N-acetyltransferase family.</text>
</comment>
<gene>
    <name evidence="5" type="ORF">BO225_01255</name>
</gene>
<keyword evidence="4" id="KW-0046">Antibiotic resistance</keyword>
<keyword evidence="6" id="KW-1185">Reference proteome</keyword>
<evidence type="ECO:0000256" key="2">
    <source>
        <dbReference type="ARBA" id="ARBA00022679"/>
    </source>
</evidence>
<dbReference type="EMBL" id="MPKA01000038">
    <property type="protein sequence ID" value="OLU47807.1"/>
    <property type="molecule type" value="Genomic_DNA"/>
</dbReference>
<accession>A0A1U7NQ94</accession>
<dbReference type="RefSeq" id="WP_076340479.1">
    <property type="nucleotide sequence ID" value="NZ_CAJTMI010000015.1"/>
</dbReference>
<evidence type="ECO:0000313" key="6">
    <source>
        <dbReference type="Proteomes" id="UP000186705"/>
    </source>
</evidence>
<evidence type="ECO:0000256" key="1">
    <source>
        <dbReference type="ARBA" id="ARBA00006383"/>
    </source>
</evidence>
<dbReference type="GO" id="GO:0046353">
    <property type="term" value="F:aminoglycoside 3-N-acetyltransferase activity"/>
    <property type="evidence" value="ECO:0007669"/>
    <property type="project" value="UniProtKB-EC"/>
</dbReference>
<dbReference type="InterPro" id="IPR028345">
    <property type="entry name" value="Antibiotic_NAT-like"/>
</dbReference>
<dbReference type="PANTHER" id="PTHR11104">
    <property type="entry name" value="AMINOGLYCOSIDE N3-ACETYLTRANSFERASE"/>
    <property type="match status" value="1"/>
</dbReference>
<protein>
    <recommendedName>
        <fullName evidence="4">Aminoglycoside N(3)-acetyltransferase</fullName>
        <ecNumber evidence="4">2.3.1.-</ecNumber>
    </recommendedName>
</protein>
<keyword evidence="2 4" id="KW-0808">Transferase</keyword>
<reference evidence="5 6" key="1">
    <citation type="submission" date="2016-11" db="EMBL/GenBank/DDBJ databases">
        <title>Description of two novel members of the family Erysipelotrichaceae: Ileibacterium lipovorans gen. nov., sp. nov. and Dubosiella newyorkensis, gen. nov., sp. nov.</title>
        <authorList>
            <person name="Cox L.M."/>
            <person name="Sohn J."/>
            <person name="Tyrrell K.L."/>
            <person name="Citron D.M."/>
            <person name="Lawson P.A."/>
            <person name="Patel N.B."/>
            <person name="Iizumi T."/>
            <person name="Perez-Perez G.I."/>
            <person name="Goldstein E.J."/>
            <person name="Blaser M.J."/>
        </authorList>
    </citation>
    <scope>NUCLEOTIDE SEQUENCE [LARGE SCALE GENOMIC DNA]</scope>
    <source>
        <strain evidence="5 6">NYU-BL-A4</strain>
    </source>
</reference>
<organism evidence="5 6">
    <name type="scientific">Dubosiella newyorkensis</name>
    <dbReference type="NCBI Taxonomy" id="1862672"/>
    <lineage>
        <taxon>Bacteria</taxon>
        <taxon>Bacillati</taxon>
        <taxon>Bacillota</taxon>
        <taxon>Erysipelotrichia</taxon>
        <taxon>Erysipelotrichales</taxon>
        <taxon>Erysipelotrichaceae</taxon>
        <taxon>Dubosiella</taxon>
    </lineage>
</organism>
<comment type="caution">
    <text evidence="5">The sequence shown here is derived from an EMBL/GenBank/DDBJ whole genome shotgun (WGS) entry which is preliminary data.</text>
</comment>
<evidence type="ECO:0000256" key="4">
    <source>
        <dbReference type="RuleBase" id="RU365031"/>
    </source>
</evidence>
<evidence type="ECO:0000256" key="3">
    <source>
        <dbReference type="ARBA" id="ARBA00023315"/>
    </source>
</evidence>
<name>A0A1U7NQ94_9FIRM</name>
<sequence length="262" mass="30196">MNKKKIYTKEDLVALFEELNIKKGTPVFVESDLNSFSSIAGGEQTLIEALKETIGSQGCLIMPSFSFSTLDPATHCFTRYPYSLWSSIRESMNGYNAKITASNTVLSDMLLRYPGVYRTSHPVYSFIYYGKYKKEWTEQSMNDPISLNHVLQCFRSREARLLLFDMAFEDSCLSNAFAHEFEQEVTIIERAYLDHKKQRLPRTFLIGKTRQSFIHKLRKHFKKRERKLNDHTIASYALETSFESLAAIFSKSAIDSLESPSN</sequence>
<dbReference type="OrthoDB" id="7330654at2"/>
<evidence type="ECO:0000313" key="5">
    <source>
        <dbReference type="EMBL" id="OLU47807.1"/>
    </source>
</evidence>
<dbReference type="GO" id="GO:0046677">
    <property type="term" value="P:response to antibiotic"/>
    <property type="evidence" value="ECO:0007669"/>
    <property type="project" value="UniProtKB-KW"/>
</dbReference>
<proteinExistence type="inferred from homology"/>
<dbReference type="PANTHER" id="PTHR11104:SF0">
    <property type="entry name" value="SPBETA PROPHAGE-DERIVED AMINOGLYCOSIDE N(3')-ACETYLTRANSFERASE-LIKE PROTEIN YOKD"/>
    <property type="match status" value="1"/>
</dbReference>
<comment type="catalytic activity">
    <reaction evidence="4">
        <text>a 2-deoxystreptamine antibiotic + acetyl-CoA = an N(3)-acetyl-2-deoxystreptamine antibiotic + CoA + H(+)</text>
        <dbReference type="Rhea" id="RHEA:12665"/>
        <dbReference type="ChEBI" id="CHEBI:15378"/>
        <dbReference type="ChEBI" id="CHEBI:57287"/>
        <dbReference type="ChEBI" id="CHEBI:57288"/>
        <dbReference type="ChEBI" id="CHEBI:57921"/>
        <dbReference type="ChEBI" id="CHEBI:77452"/>
        <dbReference type="EC" id="2.3.1.81"/>
    </reaction>
</comment>
<dbReference type="AlphaFoldDB" id="A0A1U7NQ94"/>
<keyword evidence="3 4" id="KW-0012">Acyltransferase</keyword>
<dbReference type="EC" id="2.3.1.-" evidence="4"/>
<dbReference type="GeneID" id="78274577"/>